<feature type="transmembrane region" description="Helical" evidence="1">
    <location>
        <begin position="404"/>
        <end position="431"/>
    </location>
</feature>
<comment type="caution">
    <text evidence="2">The sequence shown here is derived from an EMBL/GenBank/DDBJ whole genome shotgun (WGS) entry which is preliminary data.</text>
</comment>
<organism evidence="2 3">
    <name type="scientific">Marasmiellus scandens</name>
    <dbReference type="NCBI Taxonomy" id="2682957"/>
    <lineage>
        <taxon>Eukaryota</taxon>
        <taxon>Fungi</taxon>
        <taxon>Dikarya</taxon>
        <taxon>Basidiomycota</taxon>
        <taxon>Agaricomycotina</taxon>
        <taxon>Agaricomycetes</taxon>
        <taxon>Agaricomycetidae</taxon>
        <taxon>Agaricales</taxon>
        <taxon>Marasmiineae</taxon>
        <taxon>Omphalotaceae</taxon>
        <taxon>Marasmiellus</taxon>
    </lineage>
</organism>
<dbReference type="EMBL" id="JBANRG010000002">
    <property type="protein sequence ID" value="KAK7470797.1"/>
    <property type="molecule type" value="Genomic_DNA"/>
</dbReference>
<proteinExistence type="predicted"/>
<keyword evidence="1" id="KW-0812">Transmembrane</keyword>
<sequence>MTAPDFDSETTVLPGGWEIHVHPRGWIYFANKRLQVVADQDIRRPDRLSTLLACISENSHFDLSEGVEMHYHYTMCLWVNHKYCIASYERHEANGLTEESYQNIDANTLNRRRRLYWNFLWTHPAHIEKCPARAVDDASDALTWFYTDNLISAAQSLSPFSKAECEELSRTIRDLSHPRHENSTAKVVFLAWFLREVCSYRDAESYGLRTLSETRVLSGVRKKAKPLSSSRPSPVLLPFVNLIITFLFFGIPRTYLDHMKSSFEYRGRLNALQEQWPSYVDRLVREYSHFLLISTVLLSATVGFLTVDDISRGTQAATTISAFSALGSIIIGVFSIWRHQANVKASFLWNYMQNTSNNVLGLQGHAMLLSLPPVLLVWAIITFTIAIFAYMTQHIGDGDPWERAWTCIAIFFFVIISLTVLAALHAFSVIWTYQSCSSRFWSWSWPWTRSKTTNLDSQISRKEMQFSGV</sequence>
<accession>A0ABR1K2N0</accession>
<keyword evidence="1" id="KW-0472">Membrane</keyword>
<protein>
    <submittedName>
        <fullName evidence="2">Uncharacterized protein</fullName>
    </submittedName>
</protein>
<feature type="transmembrane region" description="Helical" evidence="1">
    <location>
        <begin position="375"/>
        <end position="392"/>
    </location>
</feature>
<gene>
    <name evidence="2" type="ORF">VKT23_002215</name>
</gene>
<evidence type="ECO:0000313" key="3">
    <source>
        <dbReference type="Proteomes" id="UP001498398"/>
    </source>
</evidence>
<feature type="transmembrane region" description="Helical" evidence="1">
    <location>
        <begin position="287"/>
        <end position="307"/>
    </location>
</feature>
<keyword evidence="3" id="KW-1185">Reference proteome</keyword>
<dbReference type="Proteomes" id="UP001498398">
    <property type="component" value="Unassembled WGS sequence"/>
</dbReference>
<evidence type="ECO:0000313" key="2">
    <source>
        <dbReference type="EMBL" id="KAK7470797.1"/>
    </source>
</evidence>
<feature type="transmembrane region" description="Helical" evidence="1">
    <location>
        <begin position="319"/>
        <end position="337"/>
    </location>
</feature>
<reference evidence="2 3" key="1">
    <citation type="submission" date="2024-01" db="EMBL/GenBank/DDBJ databases">
        <title>A draft genome for the cacao thread blight pathogen Marasmiellus scandens.</title>
        <authorList>
            <person name="Baruah I.K."/>
            <person name="Leung J."/>
            <person name="Bukari Y."/>
            <person name="Amoako-Attah I."/>
            <person name="Meinhardt L.W."/>
            <person name="Bailey B.A."/>
            <person name="Cohen S.P."/>
        </authorList>
    </citation>
    <scope>NUCLEOTIDE SEQUENCE [LARGE SCALE GENOMIC DNA]</scope>
    <source>
        <strain evidence="2 3">GH-19</strain>
    </source>
</reference>
<feature type="transmembrane region" description="Helical" evidence="1">
    <location>
        <begin position="235"/>
        <end position="256"/>
    </location>
</feature>
<keyword evidence="1" id="KW-1133">Transmembrane helix</keyword>
<evidence type="ECO:0000256" key="1">
    <source>
        <dbReference type="SAM" id="Phobius"/>
    </source>
</evidence>
<name>A0ABR1K2N0_9AGAR</name>